<feature type="transmembrane region" description="Helical" evidence="2">
    <location>
        <begin position="460"/>
        <end position="478"/>
    </location>
</feature>
<dbReference type="SUPFAM" id="SSF52540">
    <property type="entry name" value="P-loop containing nucleoside triphosphate hydrolases"/>
    <property type="match status" value="1"/>
</dbReference>
<dbReference type="Gene3D" id="3.40.50.300">
    <property type="entry name" value="P-loop containing nucleotide triphosphate hydrolases"/>
    <property type="match status" value="2"/>
</dbReference>
<feature type="coiled-coil region" evidence="1">
    <location>
        <begin position="417"/>
        <end position="444"/>
    </location>
</feature>
<dbReference type="InterPro" id="IPR038734">
    <property type="entry name" value="YhaN_AAA"/>
</dbReference>
<evidence type="ECO:0000259" key="3">
    <source>
        <dbReference type="Pfam" id="PF13514"/>
    </source>
</evidence>
<dbReference type="EMBL" id="CP095071">
    <property type="protein sequence ID" value="UOQ86622.1"/>
    <property type="molecule type" value="Genomic_DNA"/>
</dbReference>
<protein>
    <submittedName>
        <fullName evidence="4">AAA family ATPase</fullName>
    </submittedName>
</protein>
<feature type="domain" description="YhaN AAA" evidence="3">
    <location>
        <begin position="1"/>
        <end position="205"/>
    </location>
</feature>
<evidence type="ECO:0000313" key="4">
    <source>
        <dbReference type="EMBL" id="UOQ86622.1"/>
    </source>
</evidence>
<gene>
    <name evidence="4" type="ORF">MUN87_06965</name>
</gene>
<proteinExistence type="predicted"/>
<reference evidence="4 5" key="1">
    <citation type="submission" date="2022-04" db="EMBL/GenBank/DDBJ databases">
        <title>Gracilibacillus sp. isolated from saltern.</title>
        <authorList>
            <person name="Won M."/>
            <person name="Lee C.-M."/>
            <person name="Woen H.-Y."/>
            <person name="Kwon S.-W."/>
        </authorList>
    </citation>
    <scope>NUCLEOTIDE SEQUENCE [LARGE SCALE GENOMIC DNA]</scope>
    <source>
        <strain evidence="4 5">SSPM10-3</strain>
    </source>
</reference>
<dbReference type="Proteomes" id="UP000831537">
    <property type="component" value="Chromosome"/>
</dbReference>
<organism evidence="4 5">
    <name type="scientific">Gracilibacillus salinarum</name>
    <dbReference type="NCBI Taxonomy" id="2932255"/>
    <lineage>
        <taxon>Bacteria</taxon>
        <taxon>Bacillati</taxon>
        <taxon>Bacillota</taxon>
        <taxon>Bacilli</taxon>
        <taxon>Bacillales</taxon>
        <taxon>Bacillaceae</taxon>
        <taxon>Gracilibacillus</taxon>
    </lineage>
</organism>
<feature type="coiled-coil region" evidence="1">
    <location>
        <begin position="527"/>
        <end position="582"/>
    </location>
</feature>
<keyword evidence="2" id="KW-0472">Membrane</keyword>
<evidence type="ECO:0000256" key="1">
    <source>
        <dbReference type="SAM" id="Coils"/>
    </source>
</evidence>
<dbReference type="InterPro" id="IPR027417">
    <property type="entry name" value="P-loop_NTPase"/>
</dbReference>
<dbReference type="Pfam" id="PF13514">
    <property type="entry name" value="AAA_27"/>
    <property type="match status" value="1"/>
</dbReference>
<keyword evidence="1" id="KW-0175">Coiled coil</keyword>
<sequence>MRIEQIEIYGFGKWIDQRFSFNDTAFIEIAGDNEAGKSTLRQFILYVVFGMKAKELERYMPKQGSVIGGRLTIAGLSEQTVTIERIQGKQKNKAVIYGHDGLKMDEEWLVHALQGIDKEQFQSIYAFDAHDLQQVQQIDGDALHDILLAIGMTGSNRIYYAEKNIEKQTAELFKPYGKKPALNQLFQELSVLQQKWDEAKAKEAKYRQHLTEIETSEAKLYQWKQEQNLADEQLGMIEKRLTHYPIISEYYFVTAELHRYDQQVIFPVDGLHRFNEWKASLLPLQSEAQVLQNNIEELKLRISNTTLLPAVELEEIKQGIQLQQELAEIKQHIIEKEKLHVALEKDITNKLTSLQIQIDIPQLQEIELPFYLEEAWSDLGTQLDKLSVEKQYVDSDLASTAKWKQERQQEKARLEQSALSAGQIEQWEQEVQQAEQQETHNKQQKKFQKWQQAYAKQHQTAGIVLIAGILLAAILFFASLVNSSVMVLILSVVQYGAVRIYGKTFRKWLQPEQSHSMNWTQDDIVERKEALNQQKEISELLQKVEKDIQHYQLEQLKLEERIRFIEERVQQVEQKVADHQEDYPFLKQVALPYWTRLYQQLILQKENLQTWNDQQKELQEWKEVQKSKQEALQHLSEKAEDFSRTLANQEEKEQQLREWKTRLEEISSQLEAVEKKQVPYQQEIAHLLAKAGVDTEEAFIEKGEYYAKVQHLIQQSQQTYDRLKVLFTDESITYFAEGSFEDEHVLQQQRAELIKKRDALSNSINEGQSRLSDQKANVALLEQNEDVSVWKHQIALKKEEADSIAKKWSVYQLAWKSLQQAKLSYSQKYMPKVFNQASIYFKQLTLQRYLQILIEDNQRIMVEDKDGYLFSVDELSQATRDQLYIALRFALSQVMSETLAMPFLIDDGFVHFDKKRKKEMLALINQISQDHQVLYFTANATEKASITL</sequence>
<dbReference type="PANTHER" id="PTHR41259:SF1">
    <property type="entry name" value="DOUBLE-STRAND BREAK REPAIR RAD50 ATPASE, PUTATIVE-RELATED"/>
    <property type="match status" value="1"/>
</dbReference>
<keyword evidence="2" id="KW-1133">Transmembrane helix</keyword>
<feature type="coiled-coil region" evidence="1">
    <location>
        <begin position="182"/>
        <end position="219"/>
    </location>
</feature>
<dbReference type="RefSeq" id="WP_244746987.1">
    <property type="nucleotide sequence ID" value="NZ_CP095071.1"/>
</dbReference>
<dbReference type="PANTHER" id="PTHR41259">
    <property type="entry name" value="DOUBLE-STRAND BREAK REPAIR RAD50 ATPASE, PUTATIVE-RELATED"/>
    <property type="match status" value="1"/>
</dbReference>
<keyword evidence="2" id="KW-0812">Transmembrane</keyword>
<name>A0ABY4GQI6_9BACI</name>
<evidence type="ECO:0000256" key="2">
    <source>
        <dbReference type="SAM" id="Phobius"/>
    </source>
</evidence>
<evidence type="ECO:0000313" key="5">
    <source>
        <dbReference type="Proteomes" id="UP000831537"/>
    </source>
</evidence>
<accession>A0ABY4GQI6</accession>
<keyword evidence="5" id="KW-1185">Reference proteome</keyword>
<feature type="coiled-coil region" evidence="1">
    <location>
        <begin position="281"/>
        <end position="308"/>
    </location>
</feature>
<feature type="coiled-coil region" evidence="1">
    <location>
        <begin position="618"/>
        <end position="676"/>
    </location>
</feature>